<dbReference type="EMBL" id="CM037013">
    <property type="protein sequence ID" value="KAH7688665.1"/>
    <property type="molecule type" value="Genomic_DNA"/>
</dbReference>
<organism evidence="1 2">
    <name type="scientific">Dioscorea alata</name>
    <name type="common">Purple yam</name>
    <dbReference type="NCBI Taxonomy" id="55571"/>
    <lineage>
        <taxon>Eukaryota</taxon>
        <taxon>Viridiplantae</taxon>
        <taxon>Streptophyta</taxon>
        <taxon>Embryophyta</taxon>
        <taxon>Tracheophyta</taxon>
        <taxon>Spermatophyta</taxon>
        <taxon>Magnoliopsida</taxon>
        <taxon>Liliopsida</taxon>
        <taxon>Dioscoreales</taxon>
        <taxon>Dioscoreaceae</taxon>
        <taxon>Dioscorea</taxon>
    </lineage>
</organism>
<evidence type="ECO:0000313" key="2">
    <source>
        <dbReference type="Proteomes" id="UP000827976"/>
    </source>
</evidence>
<accession>A0ACB7WKD0</accession>
<sequence length="1040" mass="116429">MLLSLSHPYRNFSSQTSSTSSTSSFLPFPQRPPPLLSPFFRTATPVRASISDRAPQRADETLAKSAIHRIAEKLRSLGFIEDSSPSEKPPTGPGSAGEIFIPTPKDVPNYRVGHTIDSSWSTPAHPVPEPGSAICRQHDYWKEKMRTRPWSPENAPSVAELTLPPAELKRLRAEGIRLEKRLKVGKAGITEGIVNGIHERWRRFELVKIRCEDLCRMNMKRTHEILERKTGGLVVWRSGSVIILYRGANYKYPYFSDDNSWKGNPNISYTDSSTSEEIHTEQEEALLANKFVKSPSISARSASVVIGVGSPKKLRLQLPGEIQMEEEADRLLDGLGPRFTDWWGSNPLPVDADLLPSIVPGFRKPFRLLPFGVQPKLTDREMTILRRLSHPLPCHFALGRNRNHQGLAISMIKLWEKCEIAKIAVKRGVQNTSSEIMAEELKKLTGGTLLSRDGQFIVFYRGKDFLPPAVSSAIEERRSEIIKLKQNTNENLKTPLSYEPGLRRSASVYELQEATEPEQPTAKRETLNPVTSALERVNAKLSQTLLKKEKAEQLLAELEKSVELPLVEPDREAISEEERYMLRKVGLRMGPYLLLGRRGVFDGTIENMHLHWKYRELVKILSNGRSMEEIETTARILEAESGGILVGIDRVRKGYAIIVYRGKNYQRPAMLRPQTLLSKREALKCYKEAQRRESLKLHVLSLSRNIDQLQQKLVNGDPMIGSEQLTEFGRTNSMTETNDLSESYEKSPGVSERFASDQENTEKVEGNKENIEEVCEEYVEIAHCNVQDQVLSVAGESDKPSNKSKVSKFDKLTEDGVLQSVSKSSCIMAVSNDEMRSTSEKVAFHTEIVDAYVEDSSTSTTNTQGATHLLDKEPRNASLGNSLKTIPDASIYEDGTNMDSNVQIPFKAAPLSNRERLMLRKQALKMRKRPVLAVGRNNIITGVAKTIMTHFKKHPLAIVNIKGRAKGTSVQEIIFELEQATGAVLVSREPNKVILYRGWGDGELGGVKEPDARKKSTAANGAVSPQLMEAIKLECGLQTD</sequence>
<comment type="caution">
    <text evidence="1">The sequence shown here is derived from an EMBL/GenBank/DDBJ whole genome shotgun (WGS) entry which is preliminary data.</text>
</comment>
<protein>
    <submittedName>
        <fullName evidence="1">Poly(A)-specific exoribonuclease PARN protein</fullName>
    </submittedName>
</protein>
<reference evidence="2" key="1">
    <citation type="journal article" date="2022" name="Nat. Commun.">
        <title>Chromosome evolution and the genetic basis of agronomically important traits in greater yam.</title>
        <authorList>
            <person name="Bredeson J.V."/>
            <person name="Lyons J.B."/>
            <person name="Oniyinde I.O."/>
            <person name="Okereke N.R."/>
            <person name="Kolade O."/>
            <person name="Nnabue I."/>
            <person name="Nwadili C.O."/>
            <person name="Hribova E."/>
            <person name="Parker M."/>
            <person name="Nwogha J."/>
            <person name="Shu S."/>
            <person name="Carlson J."/>
            <person name="Kariba R."/>
            <person name="Muthemba S."/>
            <person name="Knop K."/>
            <person name="Barton G.J."/>
            <person name="Sherwood A.V."/>
            <person name="Lopez-Montes A."/>
            <person name="Asiedu R."/>
            <person name="Jamnadass R."/>
            <person name="Muchugi A."/>
            <person name="Goodstein D."/>
            <person name="Egesi C.N."/>
            <person name="Featherston J."/>
            <person name="Asfaw A."/>
            <person name="Simpson G.G."/>
            <person name="Dolezel J."/>
            <person name="Hendre P.S."/>
            <person name="Van Deynze A."/>
            <person name="Kumar P.L."/>
            <person name="Obidiegwu J.E."/>
            <person name="Bhattacharjee R."/>
            <person name="Rokhsar D.S."/>
        </authorList>
    </citation>
    <scope>NUCLEOTIDE SEQUENCE [LARGE SCALE GENOMIC DNA]</scope>
    <source>
        <strain evidence="2">cv. TDa95/00328</strain>
    </source>
</reference>
<keyword evidence="2" id="KW-1185">Reference proteome</keyword>
<name>A0ACB7WKD0_DIOAL</name>
<gene>
    <name evidence="1" type="ORF">IHE45_03G046000</name>
</gene>
<evidence type="ECO:0000313" key="1">
    <source>
        <dbReference type="EMBL" id="KAH7688665.1"/>
    </source>
</evidence>
<proteinExistence type="predicted"/>
<dbReference type="Proteomes" id="UP000827976">
    <property type="component" value="Chromosome 3"/>
</dbReference>